<comment type="caution">
    <text evidence="2">The sequence shown here is derived from an EMBL/GenBank/DDBJ whole genome shotgun (WGS) entry which is preliminary data.</text>
</comment>
<evidence type="ECO:0000259" key="1">
    <source>
        <dbReference type="Pfam" id="PF01507"/>
    </source>
</evidence>
<dbReference type="SUPFAM" id="SSF52402">
    <property type="entry name" value="Adenine nucleotide alpha hydrolases-like"/>
    <property type="match status" value="1"/>
</dbReference>
<dbReference type="Pfam" id="PF01507">
    <property type="entry name" value="PAPS_reduct"/>
    <property type="match status" value="1"/>
</dbReference>
<protein>
    <recommendedName>
        <fullName evidence="1">Phosphoadenosine phosphosulphate reductase domain-containing protein</fullName>
    </recommendedName>
</protein>
<name>A0A0F9LK79_9ZZZZ</name>
<sequence>MTDTLLGNLADIAMERLREFEQDALVKHPDGFYVAYSGGKDSDVILDLVRRSGVKYTAHHHLTTCDPPELVWHVRKQVDVVIERPPLTMWQLIRKKKMPPRRNARYCCEALKEGGGKDRIVVMGVRWGESPRRSKRKMLESCYRHKSKKFLNIIIEWTTTDVWQYIRQRKIKYCGLYDEGFKRLGCVLCPMTRDVERQMQRWPRIAKAWEKAVKATYQPGKDKRFKFKSAEEYWQWWLDRDAPSRNKDDGQIMMFED</sequence>
<accession>A0A0F9LK79</accession>
<dbReference type="EMBL" id="LAZR01006008">
    <property type="protein sequence ID" value="KKM95434.1"/>
    <property type="molecule type" value="Genomic_DNA"/>
</dbReference>
<proteinExistence type="predicted"/>
<reference evidence="2" key="1">
    <citation type="journal article" date="2015" name="Nature">
        <title>Complex archaea that bridge the gap between prokaryotes and eukaryotes.</title>
        <authorList>
            <person name="Spang A."/>
            <person name="Saw J.H."/>
            <person name="Jorgensen S.L."/>
            <person name="Zaremba-Niedzwiedzka K."/>
            <person name="Martijn J."/>
            <person name="Lind A.E."/>
            <person name="van Eijk R."/>
            <person name="Schleper C."/>
            <person name="Guy L."/>
            <person name="Ettema T.J."/>
        </authorList>
    </citation>
    <scope>NUCLEOTIDE SEQUENCE</scope>
</reference>
<dbReference type="InterPro" id="IPR014729">
    <property type="entry name" value="Rossmann-like_a/b/a_fold"/>
</dbReference>
<dbReference type="InterPro" id="IPR050128">
    <property type="entry name" value="Sulfate_adenylyltrnsfr_sub2"/>
</dbReference>
<dbReference type="PANTHER" id="PTHR43196:SF2">
    <property type="entry name" value="PHOSPHOADENOSINE PHOSPHOSULFATE REDUCTASE"/>
    <property type="match status" value="1"/>
</dbReference>
<gene>
    <name evidence="2" type="ORF">LCGC14_1188360</name>
</gene>
<dbReference type="GO" id="GO:0003824">
    <property type="term" value="F:catalytic activity"/>
    <property type="evidence" value="ECO:0007669"/>
    <property type="project" value="InterPro"/>
</dbReference>
<dbReference type="InterPro" id="IPR002500">
    <property type="entry name" value="PAPS_reduct_dom"/>
</dbReference>
<feature type="domain" description="Phosphoadenosine phosphosulphate reductase" evidence="1">
    <location>
        <begin position="33"/>
        <end position="190"/>
    </location>
</feature>
<dbReference type="AlphaFoldDB" id="A0A0F9LK79"/>
<evidence type="ECO:0000313" key="2">
    <source>
        <dbReference type="EMBL" id="KKM95434.1"/>
    </source>
</evidence>
<organism evidence="2">
    <name type="scientific">marine sediment metagenome</name>
    <dbReference type="NCBI Taxonomy" id="412755"/>
    <lineage>
        <taxon>unclassified sequences</taxon>
        <taxon>metagenomes</taxon>
        <taxon>ecological metagenomes</taxon>
    </lineage>
</organism>
<dbReference type="PANTHER" id="PTHR43196">
    <property type="entry name" value="SULFATE ADENYLYLTRANSFERASE SUBUNIT 2"/>
    <property type="match status" value="1"/>
</dbReference>
<dbReference type="Gene3D" id="3.40.50.620">
    <property type="entry name" value="HUPs"/>
    <property type="match status" value="1"/>
</dbReference>